<feature type="transmembrane region" description="Helical" evidence="12">
    <location>
        <begin position="12"/>
        <end position="40"/>
    </location>
</feature>
<dbReference type="Proteomes" id="UP000679992">
    <property type="component" value="Unassembled WGS sequence"/>
</dbReference>
<comment type="similarity">
    <text evidence="3">Belongs to the peptidase M50B family.</text>
</comment>
<dbReference type="Pfam" id="PF02163">
    <property type="entry name" value="Peptidase_M50"/>
    <property type="match status" value="2"/>
</dbReference>
<feature type="transmembrane region" description="Helical" evidence="12">
    <location>
        <begin position="153"/>
        <end position="174"/>
    </location>
</feature>
<evidence type="ECO:0000313" key="14">
    <source>
        <dbReference type="EMBL" id="GIP54970.1"/>
    </source>
</evidence>
<keyword evidence="8" id="KW-0862">Zinc</keyword>
<feature type="transmembrane region" description="Helical" evidence="12">
    <location>
        <begin position="82"/>
        <end position="101"/>
    </location>
</feature>
<evidence type="ECO:0000256" key="9">
    <source>
        <dbReference type="ARBA" id="ARBA00022989"/>
    </source>
</evidence>
<organism evidence="14 15">
    <name type="scientific">Paenibacillus vini</name>
    <dbReference type="NCBI Taxonomy" id="1476024"/>
    <lineage>
        <taxon>Bacteria</taxon>
        <taxon>Bacillati</taxon>
        <taxon>Bacillota</taxon>
        <taxon>Bacilli</taxon>
        <taxon>Bacillales</taxon>
        <taxon>Paenibacillaceae</taxon>
        <taxon>Paenibacillus</taxon>
    </lineage>
</organism>
<evidence type="ECO:0000313" key="15">
    <source>
        <dbReference type="Proteomes" id="UP000679992"/>
    </source>
</evidence>
<dbReference type="PANTHER" id="PTHR39188">
    <property type="entry name" value="MEMBRANE-ASSOCIATED ZINC METALLOPROTEASE M50B"/>
    <property type="match status" value="1"/>
</dbReference>
<feature type="domain" description="Peptidase M50" evidence="13">
    <location>
        <begin position="31"/>
        <end position="102"/>
    </location>
</feature>
<proteinExistence type="inferred from homology"/>
<comment type="subcellular location">
    <subcellularLocation>
        <location evidence="2">Membrane</location>
        <topology evidence="2">Multi-pass membrane protein</topology>
    </subcellularLocation>
</comment>
<keyword evidence="10" id="KW-0482">Metalloprotease</keyword>
<gene>
    <name evidence="14" type="ORF">J42TS3_40050</name>
</gene>
<evidence type="ECO:0000256" key="8">
    <source>
        <dbReference type="ARBA" id="ARBA00022833"/>
    </source>
</evidence>
<accession>A0ABQ4MHS4</accession>
<comment type="cofactor">
    <cofactor evidence="1">
        <name>Zn(2+)</name>
        <dbReference type="ChEBI" id="CHEBI:29105"/>
    </cofactor>
</comment>
<dbReference type="RefSeq" id="WP_213656090.1">
    <property type="nucleotide sequence ID" value="NZ_BOSL01000015.1"/>
</dbReference>
<evidence type="ECO:0000256" key="12">
    <source>
        <dbReference type="SAM" id="Phobius"/>
    </source>
</evidence>
<dbReference type="EMBL" id="BOSL01000015">
    <property type="protein sequence ID" value="GIP54970.1"/>
    <property type="molecule type" value="Genomic_DNA"/>
</dbReference>
<keyword evidence="7" id="KW-0378">Hydrolase</keyword>
<keyword evidence="15" id="KW-1185">Reference proteome</keyword>
<evidence type="ECO:0000256" key="10">
    <source>
        <dbReference type="ARBA" id="ARBA00023049"/>
    </source>
</evidence>
<evidence type="ECO:0000256" key="5">
    <source>
        <dbReference type="ARBA" id="ARBA00022692"/>
    </source>
</evidence>
<evidence type="ECO:0000256" key="6">
    <source>
        <dbReference type="ARBA" id="ARBA00022723"/>
    </source>
</evidence>
<evidence type="ECO:0000256" key="11">
    <source>
        <dbReference type="ARBA" id="ARBA00023136"/>
    </source>
</evidence>
<dbReference type="InterPro" id="IPR008915">
    <property type="entry name" value="Peptidase_M50"/>
</dbReference>
<feature type="transmembrane region" description="Helical" evidence="12">
    <location>
        <begin position="52"/>
        <end position="70"/>
    </location>
</feature>
<keyword evidence="11 12" id="KW-0472">Membrane</keyword>
<evidence type="ECO:0000256" key="2">
    <source>
        <dbReference type="ARBA" id="ARBA00004141"/>
    </source>
</evidence>
<evidence type="ECO:0000256" key="3">
    <source>
        <dbReference type="ARBA" id="ARBA00007931"/>
    </source>
</evidence>
<protein>
    <recommendedName>
        <fullName evidence="13">Peptidase M50 domain-containing protein</fullName>
    </recommendedName>
</protein>
<sequence>MIKWGGINISFHPFFILIMLASIFTGHFLELLALFAIVFVHELGHVACARLFGIHVSSIQMLPFGGVAVMEDTGHLTAGREVAIALAGPAQNLLMIGISWLLHATGIWEGPFFSYFVESNLLIALFNLLPILPLDGGKVCQALCSKGLPFHSTLVWSLRISILFSLFVTVYSVAPLVLGYGALQMNLLLVGVFLLYSNITDYRNIPYRFLRFLVNRENEFARHLLAGSLAQPIVADKAKPLDGLLRLFKREKYHFIYIMNAQGNIVAVVPEQRVISSYLRGDPGA</sequence>
<name>A0ABQ4MHS4_9BACL</name>
<comment type="caution">
    <text evidence="14">The sequence shown here is derived from an EMBL/GenBank/DDBJ whole genome shotgun (WGS) entry which is preliminary data.</text>
</comment>
<reference evidence="14 15" key="1">
    <citation type="submission" date="2021-03" db="EMBL/GenBank/DDBJ databases">
        <title>Antimicrobial resistance genes in bacteria isolated from Japanese honey, and their potential for conferring macrolide and lincosamide resistance in the American foulbrood pathogen Paenibacillus larvae.</title>
        <authorList>
            <person name="Okamoto M."/>
            <person name="Kumagai M."/>
            <person name="Kanamori H."/>
            <person name="Takamatsu D."/>
        </authorList>
    </citation>
    <scope>NUCLEOTIDE SEQUENCE [LARGE SCALE GENOMIC DNA]</scope>
    <source>
        <strain evidence="14 15">J42TS3</strain>
    </source>
</reference>
<evidence type="ECO:0000256" key="4">
    <source>
        <dbReference type="ARBA" id="ARBA00022670"/>
    </source>
</evidence>
<keyword evidence="5 12" id="KW-0812">Transmembrane</keyword>
<keyword evidence="4" id="KW-0645">Protease</keyword>
<feature type="domain" description="Peptidase M50" evidence="13">
    <location>
        <begin position="112"/>
        <end position="165"/>
    </location>
</feature>
<evidence type="ECO:0000256" key="7">
    <source>
        <dbReference type="ARBA" id="ARBA00022801"/>
    </source>
</evidence>
<dbReference type="CDD" id="cd06161">
    <property type="entry name" value="S2P-M50_SpoIVFB"/>
    <property type="match status" value="1"/>
</dbReference>
<keyword evidence="9 12" id="KW-1133">Transmembrane helix</keyword>
<keyword evidence="6" id="KW-0479">Metal-binding</keyword>
<evidence type="ECO:0000259" key="13">
    <source>
        <dbReference type="Pfam" id="PF02163"/>
    </source>
</evidence>
<evidence type="ECO:0000256" key="1">
    <source>
        <dbReference type="ARBA" id="ARBA00001947"/>
    </source>
</evidence>
<feature type="transmembrane region" description="Helical" evidence="12">
    <location>
        <begin position="113"/>
        <end position="132"/>
    </location>
</feature>
<feature type="transmembrane region" description="Helical" evidence="12">
    <location>
        <begin position="180"/>
        <end position="199"/>
    </location>
</feature>
<dbReference type="PANTHER" id="PTHR39188:SF3">
    <property type="entry name" value="STAGE IV SPORULATION PROTEIN FB"/>
    <property type="match status" value="1"/>
</dbReference>